<gene>
    <name evidence="2" type="ORF">QOZ94_001164</name>
</gene>
<comment type="caution">
    <text evidence="2">The sequence shown here is derived from an EMBL/GenBank/DDBJ whole genome shotgun (WGS) entry which is preliminary data.</text>
</comment>
<dbReference type="InterPro" id="IPR005586">
    <property type="entry name" value="ABC_trans_aux"/>
</dbReference>
<name>A0ABU0LBF6_XANAG</name>
<organism evidence="2 3">
    <name type="scientific">Xanthobacter agilis</name>
    <dbReference type="NCBI Taxonomy" id="47492"/>
    <lineage>
        <taxon>Bacteria</taxon>
        <taxon>Pseudomonadati</taxon>
        <taxon>Pseudomonadota</taxon>
        <taxon>Alphaproteobacteria</taxon>
        <taxon>Hyphomicrobiales</taxon>
        <taxon>Xanthobacteraceae</taxon>
        <taxon>Xanthobacter</taxon>
    </lineage>
</organism>
<dbReference type="Gene3D" id="3.40.50.10610">
    <property type="entry name" value="ABC-type transport auxiliary lipoprotein component"/>
    <property type="match status" value="1"/>
</dbReference>
<reference evidence="2 3" key="1">
    <citation type="submission" date="2023-07" db="EMBL/GenBank/DDBJ databases">
        <title>Genomic Encyclopedia of Type Strains, Phase IV (KMG-IV): sequencing the most valuable type-strain genomes for metagenomic binning, comparative biology and taxonomic classification.</title>
        <authorList>
            <person name="Goeker M."/>
        </authorList>
    </citation>
    <scope>NUCLEOTIDE SEQUENCE [LARGE SCALE GENOMIC DNA]</scope>
    <source>
        <strain evidence="2 3">DSM 3770</strain>
    </source>
</reference>
<evidence type="ECO:0000313" key="3">
    <source>
        <dbReference type="Proteomes" id="UP001241747"/>
    </source>
</evidence>
<dbReference type="Proteomes" id="UP001241747">
    <property type="component" value="Unassembled WGS sequence"/>
</dbReference>
<dbReference type="SUPFAM" id="SSF159594">
    <property type="entry name" value="XCC0632-like"/>
    <property type="match status" value="1"/>
</dbReference>
<proteinExistence type="predicted"/>
<accession>A0ABU0LBF6</accession>
<evidence type="ECO:0000259" key="1">
    <source>
        <dbReference type="Pfam" id="PF03886"/>
    </source>
</evidence>
<dbReference type="Pfam" id="PF03886">
    <property type="entry name" value="ABC_trans_aux"/>
    <property type="match status" value="1"/>
</dbReference>
<protein>
    <submittedName>
        <fullName evidence="2">Cholesterol transport system auxiliary component</fullName>
    </submittedName>
</protein>
<evidence type="ECO:0000313" key="2">
    <source>
        <dbReference type="EMBL" id="MDQ0504390.1"/>
    </source>
</evidence>
<dbReference type="EMBL" id="JAUSVY010000002">
    <property type="protein sequence ID" value="MDQ0504390.1"/>
    <property type="molecule type" value="Genomic_DNA"/>
</dbReference>
<sequence>MLCLPLVLAACGSAPTPTFNLSAPQGFTAGGRGDGQLVVAPPYALAALNTDKIYVEPAAGQIAYLGDAQWGDSLPSLLQARIIQSFENGSRLKRVARPGEGIIADYQLVTDIRMFGLRITPEGPVAVVELSAKLIGNQSGRILAAQVFKAQVPATGSSGPEATAALDTASDQVLVAMVRWASGKF</sequence>
<feature type="domain" description="ABC-type transport auxiliary lipoprotein component" evidence="1">
    <location>
        <begin position="21"/>
        <end position="177"/>
    </location>
</feature>
<dbReference type="RefSeq" id="WP_394085399.1">
    <property type="nucleotide sequence ID" value="NZ_JBAFWJ010000003.1"/>
</dbReference>
<keyword evidence="3" id="KW-1185">Reference proteome</keyword>